<dbReference type="STRING" id="1448320.A0A319E8U2"/>
<name>A0A319E8U2_9EURO</name>
<dbReference type="VEuPathDB" id="FungiDB:BO71DRAFT_424499"/>
<dbReference type="Proteomes" id="UP000247810">
    <property type="component" value="Unassembled WGS sequence"/>
</dbReference>
<gene>
    <name evidence="1" type="ORF">BO71DRAFT_424499</name>
</gene>
<evidence type="ECO:0000313" key="1">
    <source>
        <dbReference type="EMBL" id="PYI00084.1"/>
    </source>
</evidence>
<protein>
    <submittedName>
        <fullName evidence="1">Uncharacterized protein</fullName>
    </submittedName>
</protein>
<reference evidence="1 2" key="1">
    <citation type="submission" date="2018-02" db="EMBL/GenBank/DDBJ databases">
        <title>The genomes of Aspergillus section Nigri reveals drivers in fungal speciation.</title>
        <authorList>
            <consortium name="DOE Joint Genome Institute"/>
            <person name="Vesth T.C."/>
            <person name="Nybo J."/>
            <person name="Theobald S."/>
            <person name="Brandl J."/>
            <person name="Frisvad J.C."/>
            <person name="Nielsen K.F."/>
            <person name="Lyhne E.K."/>
            <person name="Kogle M.E."/>
            <person name="Kuo A."/>
            <person name="Riley R."/>
            <person name="Clum A."/>
            <person name="Nolan M."/>
            <person name="Lipzen A."/>
            <person name="Salamov A."/>
            <person name="Henrissat B."/>
            <person name="Wiebenga A."/>
            <person name="De vries R.P."/>
            <person name="Grigoriev I.V."/>
            <person name="Mortensen U.H."/>
            <person name="Andersen M.R."/>
            <person name="Baker S.E."/>
        </authorList>
    </citation>
    <scope>NUCLEOTIDE SEQUENCE [LARGE SCALE GENOMIC DNA]</scope>
    <source>
        <strain evidence="1 2">CBS 707.79</strain>
    </source>
</reference>
<sequence>MDGISLAQKAQLHEVADLMLEIYETLAKLRYLDPQGIKVGPHDISDLRTMYEANGLDPAVIHLYSILPYVDPNAAGNTDFFHGGIFADFRKEEEVEQGRDPFYGGPTEEDFDDEDGPYMRPWVTPLSHLGNHQSVIVYDARKHRIWIIDQEGWSTTDPALEDVPEGEPESINRNYFEHIPSRPAGEFLRDMVRWYRELKELPGGGDQSESCWDHHDMNLKSLYEKNGWPDDFDGDAFLVDQARAACALRAKWDAENPLEEVSKFTQWKKSGEYRAQKAQEAVDAAQNVDERWIAQCELWNAKRAQLRNTKELEKAQQEVDRLCPNGICQRPEDLPLWELVAVEEEYGFKQSHMNGDRDSAEQFKESDPEEAERYRAAFHVSEKIAATYKKAYEAAKADSERLCPGRSPKSVDGIKNIDRYNPLSGVEYRTKVSVSLQREIDDLREWSAQIPTEAREAMNKVDDQIQGLESFLENTKAALKKSQDWLAEQGITA</sequence>
<accession>A0A319E8U2</accession>
<keyword evidence="2" id="KW-1185">Reference proteome</keyword>
<evidence type="ECO:0000313" key="2">
    <source>
        <dbReference type="Proteomes" id="UP000247810"/>
    </source>
</evidence>
<proteinExistence type="predicted"/>
<organism evidence="1 2">
    <name type="scientific">Aspergillus ellipticus CBS 707.79</name>
    <dbReference type="NCBI Taxonomy" id="1448320"/>
    <lineage>
        <taxon>Eukaryota</taxon>
        <taxon>Fungi</taxon>
        <taxon>Dikarya</taxon>
        <taxon>Ascomycota</taxon>
        <taxon>Pezizomycotina</taxon>
        <taxon>Eurotiomycetes</taxon>
        <taxon>Eurotiomycetidae</taxon>
        <taxon>Eurotiales</taxon>
        <taxon>Aspergillaceae</taxon>
        <taxon>Aspergillus</taxon>
        <taxon>Aspergillus subgen. Circumdati</taxon>
    </lineage>
</organism>
<dbReference type="EMBL" id="KZ825797">
    <property type="protein sequence ID" value="PYI00084.1"/>
    <property type="molecule type" value="Genomic_DNA"/>
</dbReference>
<dbReference type="OrthoDB" id="5327951at2759"/>
<dbReference type="AlphaFoldDB" id="A0A319E8U2"/>